<accession>A0A0H3KXE6</accession>
<dbReference type="Proteomes" id="UP000006690">
    <property type="component" value="Chromosome"/>
</dbReference>
<dbReference type="GO" id="GO:0003677">
    <property type="term" value="F:DNA binding"/>
    <property type="evidence" value="ECO:0007669"/>
    <property type="project" value="InterPro"/>
</dbReference>
<dbReference type="OrthoDB" id="6240846at2"/>
<dbReference type="AlphaFoldDB" id="A0A0H3KXE6"/>
<gene>
    <name evidence="2" type="primary">ycjC</name>
    <name evidence="2" type="ordered locus">PAJ_1774</name>
</gene>
<evidence type="ECO:0000313" key="3">
    <source>
        <dbReference type="Proteomes" id="UP000006690"/>
    </source>
</evidence>
<organism evidence="2 3">
    <name type="scientific">Pantoea ananatis (strain AJ13355)</name>
    <dbReference type="NCBI Taxonomy" id="932677"/>
    <lineage>
        <taxon>Bacteria</taxon>
        <taxon>Pseudomonadati</taxon>
        <taxon>Pseudomonadota</taxon>
        <taxon>Gammaproteobacteria</taxon>
        <taxon>Enterobacterales</taxon>
        <taxon>Erwiniaceae</taxon>
        <taxon>Pantoea</taxon>
    </lineage>
</organism>
<dbReference type="RefSeq" id="WP_014594063.1">
    <property type="nucleotide sequence ID" value="NC_017531.2"/>
</dbReference>
<dbReference type="PROSITE" id="PS50943">
    <property type="entry name" value="HTH_CROC1"/>
    <property type="match status" value="1"/>
</dbReference>
<dbReference type="SUPFAM" id="SSF47413">
    <property type="entry name" value="lambda repressor-like DNA-binding domains"/>
    <property type="match status" value="1"/>
</dbReference>
<proteinExistence type="predicted"/>
<dbReference type="KEGG" id="paj:PAJ_1774"/>
<dbReference type="EMBL" id="AP012032">
    <property type="protein sequence ID" value="BAK11854.1"/>
    <property type="molecule type" value="Genomic_DNA"/>
</dbReference>
<name>A0A0H3KXE6_PANAA</name>
<dbReference type="eggNOG" id="COG1396">
    <property type="taxonomic scope" value="Bacteria"/>
</dbReference>
<sequence>MKKTLSPFEREAMLLNLLQQFLEEKLSQGELLMQLRKNVLGFSQERYAALAGISRRTLSDIEQDRENTTLSTLNRALRPLGLKTGVLPRQPHMLQTLMLQLTAQEENRDYS</sequence>
<dbReference type="GeneID" id="57267626"/>
<dbReference type="Gene3D" id="1.10.260.40">
    <property type="entry name" value="lambda repressor-like DNA-binding domains"/>
    <property type="match status" value="1"/>
</dbReference>
<dbReference type="HOGENOM" id="CLU_141638_1_0_6"/>
<dbReference type="PATRIC" id="fig|553.3.peg.1626"/>
<protein>
    <submittedName>
        <fullName evidence="2">Transcriptional regulator YcjC</fullName>
    </submittedName>
</protein>
<evidence type="ECO:0000259" key="1">
    <source>
        <dbReference type="PROSITE" id="PS50943"/>
    </source>
</evidence>
<dbReference type="Pfam" id="PF01381">
    <property type="entry name" value="HTH_3"/>
    <property type="match status" value="1"/>
</dbReference>
<dbReference type="SMART" id="SM00530">
    <property type="entry name" value="HTH_XRE"/>
    <property type="match status" value="1"/>
</dbReference>
<evidence type="ECO:0000313" key="2">
    <source>
        <dbReference type="EMBL" id="BAK11854.1"/>
    </source>
</evidence>
<dbReference type="InterPro" id="IPR001387">
    <property type="entry name" value="Cro/C1-type_HTH"/>
</dbReference>
<reference evidence="3" key="1">
    <citation type="journal article" date="2012" name="Appl. Microbiol. Biotechnol.">
        <title>The complete genome sequence of Pantoea ananatis AJ13355, an organism with great biotechnological potential.</title>
        <authorList>
            <person name="Hara Y."/>
            <person name="Kadotani N."/>
            <person name="Izui H."/>
            <person name="Katashkina J.I."/>
            <person name="Kuvaeva T.M."/>
            <person name="Andreeva I.G."/>
            <person name="Golubeva L.I."/>
            <person name="Malko D.B."/>
            <person name="Makeev V.J."/>
            <person name="Mashko S.V."/>
            <person name="Kozlov Y.I."/>
        </authorList>
    </citation>
    <scope>NUCLEOTIDE SEQUENCE [LARGE SCALE GENOMIC DNA]</scope>
    <source>
        <strain evidence="3">AJ13355</strain>
    </source>
</reference>
<dbReference type="CDD" id="cd00093">
    <property type="entry name" value="HTH_XRE"/>
    <property type="match status" value="1"/>
</dbReference>
<dbReference type="InterPro" id="IPR010982">
    <property type="entry name" value="Lambda_DNA-bd_dom_sf"/>
</dbReference>
<feature type="domain" description="HTH cro/C1-type" evidence="1">
    <location>
        <begin position="40"/>
        <end position="87"/>
    </location>
</feature>